<protein>
    <submittedName>
        <fullName evidence="3">T9SS type A sorting domain-containing protein</fullName>
    </submittedName>
</protein>
<dbReference type="NCBIfam" id="NF045639">
    <property type="entry name" value="GCX_COOH"/>
    <property type="match status" value="1"/>
</dbReference>
<gene>
    <name evidence="3" type="ORF">HIO71_15760</name>
</gene>
<evidence type="ECO:0000256" key="1">
    <source>
        <dbReference type="ARBA" id="ARBA00022729"/>
    </source>
</evidence>
<accession>A0A848N832</accession>
<dbReference type="NCBIfam" id="TIGR04183">
    <property type="entry name" value="Por_Secre_tail"/>
    <property type="match status" value="1"/>
</dbReference>
<feature type="domain" description="Secretion system C-terminal sorting" evidence="2">
    <location>
        <begin position="510"/>
        <end position="573"/>
    </location>
</feature>
<dbReference type="Proteomes" id="UP000548067">
    <property type="component" value="Unassembled WGS sequence"/>
</dbReference>
<keyword evidence="1" id="KW-0732">Signal</keyword>
<organism evidence="3 4">
    <name type="scientific">Chryseobacterium aquaticum</name>
    <dbReference type="NCBI Taxonomy" id="452084"/>
    <lineage>
        <taxon>Bacteria</taxon>
        <taxon>Pseudomonadati</taxon>
        <taxon>Bacteroidota</taxon>
        <taxon>Flavobacteriia</taxon>
        <taxon>Flavobacteriales</taxon>
        <taxon>Weeksellaceae</taxon>
        <taxon>Chryseobacterium group</taxon>
        <taxon>Chryseobacterium</taxon>
    </lineage>
</organism>
<proteinExistence type="predicted"/>
<name>A0A848N832_9FLAO</name>
<reference evidence="3 4" key="1">
    <citation type="submission" date="2020-04" db="EMBL/GenBank/DDBJ databases">
        <title>Genome analysis and antimicrobial resistance characteristics of Chryseobacterium aquaticum isolated from farmed salmonids.</title>
        <authorList>
            <person name="Saticioglu I.B."/>
            <person name="Duman M."/>
            <person name="Altun S."/>
        </authorList>
    </citation>
    <scope>NUCLEOTIDE SEQUENCE [LARGE SCALE GENOMIC DNA]</scope>
    <source>
        <strain evidence="3 4">C-174</strain>
    </source>
</reference>
<comment type="caution">
    <text evidence="3">The sequence shown here is derived from an EMBL/GenBank/DDBJ whole genome shotgun (WGS) entry which is preliminary data.</text>
</comment>
<dbReference type="Pfam" id="PF18962">
    <property type="entry name" value="Por_Secre_tail"/>
    <property type="match status" value="1"/>
</dbReference>
<evidence type="ECO:0000313" key="4">
    <source>
        <dbReference type="Proteomes" id="UP000548067"/>
    </source>
</evidence>
<evidence type="ECO:0000259" key="2">
    <source>
        <dbReference type="Pfam" id="PF18962"/>
    </source>
</evidence>
<dbReference type="InterPro" id="IPR026444">
    <property type="entry name" value="Secre_tail"/>
</dbReference>
<dbReference type="RefSeq" id="WP_169322163.1">
    <property type="nucleotide sequence ID" value="NZ_JABCJF010000009.1"/>
</dbReference>
<sequence length="577" mass="63190">MKKFFLIILLCLYSLGYSQGENDNWYFGHLAAVNFSGVNPQVIAGSQMYSDHATATVSDQNGDLLFYTNGVQVWNRNHQVMPNGSLTQSARQMVIVKHPTNASLYYIISGGVVVNGFTNETARYTVVDMSLGSNGSNGLPLGDVVSSQTNISILDELGNVFTNARGVTVVPHGNASSFWILILTEAKVYAYHLNNQGFINTPIVSNLNTSGNIVFPQLNFIKASPQVNTCSNFTNFLSMSSVSGYNNVNESLVCSFNNFSGLVTSDYNLSIASLEPLYFEFNKYSNILYAGKYALGSTNSMLYAVDLLNSTNNNMIYTPISTLQPAINGIPGIDALERNTKGDIYFTLPSYNNGIYLGKIINPDVYGQSSADIANLNFTTMGGLGGGSYNNLPQLVPQLSNSINYFCLASINLNSSEANNNFTYKTSQTITTELNYNVSAGKNITMKAGNSISLLPNTHIELGANYSAEIENCNCIEGKGKDEVLRDKMFLDLRTMTSTDLKKDIKTVFIYPNPTLEILNIKTDSKINAVSVVDTTGRKVNVKLEGNQIDVREIPTGNYIINIETEDGIFNEKFLKK</sequence>
<dbReference type="AlphaFoldDB" id="A0A848N832"/>
<dbReference type="InterPro" id="IPR055015">
    <property type="entry name" value="GCX_COOH"/>
</dbReference>
<evidence type="ECO:0000313" key="3">
    <source>
        <dbReference type="EMBL" id="NMR35634.1"/>
    </source>
</evidence>
<dbReference type="EMBL" id="JABCJF010000009">
    <property type="protein sequence ID" value="NMR35634.1"/>
    <property type="molecule type" value="Genomic_DNA"/>
</dbReference>